<name>A0ABQ9H6I7_9NEOP</name>
<dbReference type="Proteomes" id="UP001159363">
    <property type="component" value="Chromosome 6"/>
</dbReference>
<organism evidence="2 3">
    <name type="scientific">Dryococelus australis</name>
    <dbReference type="NCBI Taxonomy" id="614101"/>
    <lineage>
        <taxon>Eukaryota</taxon>
        <taxon>Metazoa</taxon>
        <taxon>Ecdysozoa</taxon>
        <taxon>Arthropoda</taxon>
        <taxon>Hexapoda</taxon>
        <taxon>Insecta</taxon>
        <taxon>Pterygota</taxon>
        <taxon>Neoptera</taxon>
        <taxon>Polyneoptera</taxon>
        <taxon>Phasmatodea</taxon>
        <taxon>Verophasmatodea</taxon>
        <taxon>Anareolatae</taxon>
        <taxon>Phasmatidae</taxon>
        <taxon>Eurycanthinae</taxon>
        <taxon>Dryococelus</taxon>
    </lineage>
</organism>
<evidence type="ECO:0000256" key="1">
    <source>
        <dbReference type="SAM" id="MobiDB-lite"/>
    </source>
</evidence>
<protein>
    <submittedName>
        <fullName evidence="2">Uncharacterized protein</fullName>
    </submittedName>
</protein>
<accession>A0ABQ9H6I7</accession>
<feature type="region of interest" description="Disordered" evidence="1">
    <location>
        <begin position="116"/>
        <end position="147"/>
    </location>
</feature>
<evidence type="ECO:0000313" key="2">
    <source>
        <dbReference type="EMBL" id="KAJ8879867.1"/>
    </source>
</evidence>
<reference evidence="2 3" key="1">
    <citation type="submission" date="2023-02" db="EMBL/GenBank/DDBJ databases">
        <title>LHISI_Scaffold_Assembly.</title>
        <authorList>
            <person name="Stuart O.P."/>
            <person name="Cleave R."/>
            <person name="Magrath M.J.L."/>
            <person name="Mikheyev A.S."/>
        </authorList>
    </citation>
    <scope>NUCLEOTIDE SEQUENCE [LARGE SCALE GENOMIC DNA]</scope>
    <source>
        <strain evidence="2">Daus_M_001</strain>
        <tissue evidence="2">Leg muscle</tissue>
    </source>
</reference>
<dbReference type="EMBL" id="JARBHB010000007">
    <property type="protein sequence ID" value="KAJ8879867.1"/>
    <property type="molecule type" value="Genomic_DNA"/>
</dbReference>
<evidence type="ECO:0000313" key="3">
    <source>
        <dbReference type="Proteomes" id="UP001159363"/>
    </source>
</evidence>
<sequence length="592" mass="65602">MIPIQFSITLGLRGNNERKISRQQKSLGGHYHWKYQQPVSLSGVLAKKVRTLGYYTGLREAHSQCSVDTGKAVDVRNGVEWQCSETRWKKGVSGEQDGSRAPWWAAGTLIHHHLGEASSGSRHYSRRRGSGSPSSQRRVNSNTARVPVCSSPDRQVISAGSLCTTRHHKCNSIASVHFTVVARGWRVSDDGRATVECSWNRRTNVSSHTIYNCSRRVNVELKSTQYGEKLTGRHAAPAANGLADGLTDASLSVVQEGTRRASNPLPRFWRKFTCPITASIRPGAVRDGDNLRVETAPGCNAGDWRAVLSAGGTRSPGTAALNLRRWREGTAANKTPSAATHPYQAGQARQPHPRGSSGALCRAGVSHALSLLWSTSPLTLHCRSTASLQTNKSEQAPLLHTDPRTHHRRKLRLLPLCLFRNIPAVQEPYKKYAEDRGEEGASVILYCCRSVWRKDENWLKGKIEQCLKKCSLDRDGHALWPWVRDIVKLVFHDGGFLERSYARSHGRLHGRFSGGHRQLLETAGCTSLGRYSLTAGVDRSFVRDLGHPDEAFKEYGTGYPQSPPPDSSDNIHIIKQDIILRITTEDEVIPFE</sequence>
<feature type="region of interest" description="Disordered" evidence="1">
    <location>
        <begin position="331"/>
        <end position="359"/>
    </location>
</feature>
<keyword evidence="3" id="KW-1185">Reference proteome</keyword>
<comment type="caution">
    <text evidence="2">The sequence shown here is derived from an EMBL/GenBank/DDBJ whole genome shotgun (WGS) entry which is preliminary data.</text>
</comment>
<proteinExistence type="predicted"/>
<gene>
    <name evidence="2" type="ORF">PR048_020484</name>
</gene>